<dbReference type="OrthoDB" id="9889648at2"/>
<name>M7D8Q5_9GAMM</name>
<sequence>MTTDNNNTQNPSVDIDVKPKKGRPPIPLDQKRRSFVMLRLNSPEIERFYTLKKDRQWTGDDASFARDLILSKRKGQGSSVDLLKLEEVLSALYQGIPDVMSESYTQEQRKYVVETVQALLKDALRIIYRSKKQ</sequence>
<protein>
    <submittedName>
        <fullName evidence="2">Uncharacterized protein</fullName>
    </submittedName>
</protein>
<dbReference type="RefSeq" id="WP_008937317.1">
    <property type="nucleotide sequence ID" value="NZ_APAT01000005.1"/>
</dbReference>
<organism evidence="2 3">
    <name type="scientific">Marinobacter santoriniensis NKSG1</name>
    <dbReference type="NCBI Taxonomy" id="1288826"/>
    <lineage>
        <taxon>Bacteria</taxon>
        <taxon>Pseudomonadati</taxon>
        <taxon>Pseudomonadota</taxon>
        <taxon>Gammaproteobacteria</taxon>
        <taxon>Pseudomonadales</taxon>
        <taxon>Marinobacteraceae</taxon>
        <taxon>Marinobacter</taxon>
    </lineage>
</organism>
<accession>M7D8Q5</accession>
<feature type="compositionally biased region" description="Polar residues" evidence="1">
    <location>
        <begin position="1"/>
        <end position="12"/>
    </location>
</feature>
<dbReference type="EMBL" id="APAT01000005">
    <property type="protein sequence ID" value="EMP57108.1"/>
    <property type="molecule type" value="Genomic_DNA"/>
</dbReference>
<evidence type="ECO:0000313" key="2">
    <source>
        <dbReference type="EMBL" id="EMP57108.1"/>
    </source>
</evidence>
<dbReference type="Proteomes" id="UP000011960">
    <property type="component" value="Unassembled WGS sequence"/>
</dbReference>
<dbReference type="AlphaFoldDB" id="M7D8Q5"/>
<gene>
    <name evidence="2" type="ORF">MSNKSG1_00758</name>
</gene>
<evidence type="ECO:0000256" key="1">
    <source>
        <dbReference type="SAM" id="MobiDB-lite"/>
    </source>
</evidence>
<keyword evidence="3" id="KW-1185">Reference proteome</keyword>
<reference evidence="2 3" key="1">
    <citation type="journal article" date="2013" name="Genome Announc.">
        <title>Genome Sequence of Hydrothermal Arsenic-Respiring Bacterium Marinobacter santoriniensis NKSG1T.</title>
        <authorList>
            <person name="Handley K.M."/>
            <person name="Upton M."/>
            <person name="Beatson S.A."/>
            <person name="Hery M."/>
            <person name="Lloyd J.R."/>
        </authorList>
    </citation>
    <scope>NUCLEOTIDE SEQUENCE [LARGE SCALE GENOMIC DNA]</scope>
    <source>
        <strain evidence="2 3">NKSG1</strain>
    </source>
</reference>
<evidence type="ECO:0000313" key="3">
    <source>
        <dbReference type="Proteomes" id="UP000011960"/>
    </source>
</evidence>
<dbReference type="STRING" id="1288826.MSNKSG1_00758"/>
<feature type="region of interest" description="Disordered" evidence="1">
    <location>
        <begin position="1"/>
        <end position="28"/>
    </location>
</feature>
<proteinExistence type="predicted"/>
<comment type="caution">
    <text evidence="2">The sequence shown here is derived from an EMBL/GenBank/DDBJ whole genome shotgun (WGS) entry which is preliminary data.</text>
</comment>